<evidence type="ECO:0000313" key="3">
    <source>
        <dbReference type="EMBL" id="QNE89556.1"/>
    </source>
</evidence>
<feature type="domain" description="WYL" evidence="1">
    <location>
        <begin position="157"/>
        <end position="223"/>
    </location>
</feature>
<protein>
    <submittedName>
        <fullName evidence="3">WYL domain-containing protein</fullName>
    </submittedName>
</protein>
<dbReference type="KEGG" id="cik:H0194_00300"/>
<dbReference type="RefSeq" id="WP_185175930.1">
    <property type="nucleotide sequence ID" value="NZ_CP059404.1"/>
</dbReference>
<name>A0A7G7CPP0_9CORY</name>
<dbReference type="InterPro" id="IPR026881">
    <property type="entry name" value="WYL_dom"/>
</dbReference>
<dbReference type="Pfam" id="PF13280">
    <property type="entry name" value="WYL"/>
    <property type="match status" value="1"/>
</dbReference>
<feature type="domain" description="WCX" evidence="2">
    <location>
        <begin position="252"/>
        <end position="315"/>
    </location>
</feature>
<dbReference type="Pfam" id="PF25583">
    <property type="entry name" value="WCX"/>
    <property type="match status" value="1"/>
</dbReference>
<dbReference type="EMBL" id="CP059404">
    <property type="protein sequence ID" value="QNE89556.1"/>
    <property type="molecule type" value="Genomic_DNA"/>
</dbReference>
<dbReference type="Proteomes" id="UP000515743">
    <property type="component" value="Chromosome"/>
</dbReference>
<proteinExistence type="predicted"/>
<dbReference type="AlphaFoldDB" id="A0A7G7CPP0"/>
<organism evidence="3 4">
    <name type="scientific">Corynebacterium incognita</name>
    <dbReference type="NCBI Taxonomy" id="2754725"/>
    <lineage>
        <taxon>Bacteria</taxon>
        <taxon>Bacillati</taxon>
        <taxon>Actinomycetota</taxon>
        <taxon>Actinomycetes</taxon>
        <taxon>Mycobacteriales</taxon>
        <taxon>Corynebacteriaceae</taxon>
        <taxon>Corynebacterium</taxon>
    </lineage>
</organism>
<evidence type="ECO:0000259" key="2">
    <source>
        <dbReference type="Pfam" id="PF25583"/>
    </source>
</evidence>
<sequence>MSENKLRSSTTAAVMRLTNLCFALQGAAMGFGRPHRTAEWIFSHVPGYPEDVLNAHKMLGRDVNTLVRAGVPVRLDKTSEVSYYYMEMDDYSLPPVEFTAEEAQVVGMAADIGRTGGLATFAATGWTKLAAAGVHRELSEAPIYSSTNDINRVSPKVLQDLLTAIRNRLRIRFDYQKSAVAPIQQRFMDPWGLVPIAGRVYLIGWDVEKDAERVFRLTRISAVSGRKEVPTHLDYEGDLQEKVERFLEGAERTDAVVSIPPGIAEELADVGTRDGEVVRFVDVDKDWLVRTAAGYASEVEVFEPRGVRDDVIALLDAPMNLGIAEEGEE</sequence>
<reference evidence="3 4" key="1">
    <citation type="submission" date="2020-07" db="EMBL/GenBank/DDBJ databases">
        <title>Complete genome and description of Corynebacterium incognita strain Marseille-Q3630 sp. nov.</title>
        <authorList>
            <person name="Boxberger M."/>
        </authorList>
    </citation>
    <scope>NUCLEOTIDE SEQUENCE [LARGE SCALE GENOMIC DNA]</scope>
    <source>
        <strain evidence="3 4">Marseille-Q3630</strain>
    </source>
</reference>
<dbReference type="PANTHER" id="PTHR34580">
    <property type="match status" value="1"/>
</dbReference>
<dbReference type="InterPro" id="IPR057727">
    <property type="entry name" value="WCX_dom"/>
</dbReference>
<dbReference type="PROSITE" id="PS52050">
    <property type="entry name" value="WYL"/>
    <property type="match status" value="1"/>
</dbReference>
<evidence type="ECO:0000313" key="4">
    <source>
        <dbReference type="Proteomes" id="UP000515743"/>
    </source>
</evidence>
<accession>A0A7G7CPP0</accession>
<dbReference type="PANTHER" id="PTHR34580:SF3">
    <property type="entry name" value="PROTEIN PAFB"/>
    <property type="match status" value="1"/>
</dbReference>
<gene>
    <name evidence="3" type="ORF">H0194_00300</name>
</gene>
<evidence type="ECO:0000259" key="1">
    <source>
        <dbReference type="Pfam" id="PF13280"/>
    </source>
</evidence>
<dbReference type="InterPro" id="IPR051534">
    <property type="entry name" value="CBASS_pafABC_assoc_protein"/>
</dbReference>
<keyword evidence="4" id="KW-1185">Reference proteome</keyword>